<evidence type="ECO:0000256" key="1">
    <source>
        <dbReference type="SAM" id="SignalP"/>
    </source>
</evidence>
<evidence type="ECO:0000313" key="3">
    <source>
        <dbReference type="Proteomes" id="UP000734218"/>
    </source>
</evidence>
<dbReference type="EMBL" id="JAATJE010000001">
    <property type="protein sequence ID" value="NJC34308.1"/>
    <property type="molecule type" value="Genomic_DNA"/>
</dbReference>
<feature type="chain" id="PRO_5045814200" evidence="1">
    <location>
        <begin position="23"/>
        <end position="180"/>
    </location>
</feature>
<comment type="caution">
    <text evidence="2">The sequence shown here is derived from an EMBL/GenBank/DDBJ whole genome shotgun (WGS) entry which is preliminary data.</text>
</comment>
<dbReference type="Proteomes" id="UP000734218">
    <property type="component" value="Unassembled WGS sequence"/>
</dbReference>
<proteinExistence type="predicted"/>
<gene>
    <name evidence="2" type="ORF">GGR88_001782</name>
</gene>
<accession>A0ABX0XLR4</accession>
<reference evidence="2 3" key="1">
    <citation type="submission" date="2020-03" db="EMBL/GenBank/DDBJ databases">
        <title>Genomic Encyclopedia of Type Strains, Phase IV (KMG-IV): sequencing the most valuable type-strain genomes for metagenomic binning, comparative biology and taxonomic classification.</title>
        <authorList>
            <person name="Goeker M."/>
        </authorList>
    </citation>
    <scope>NUCLEOTIDE SEQUENCE [LARGE SCALE GENOMIC DNA]</scope>
    <source>
        <strain evidence="2 3">DSM 27651</strain>
    </source>
</reference>
<evidence type="ECO:0000313" key="2">
    <source>
        <dbReference type="EMBL" id="NJC34308.1"/>
    </source>
</evidence>
<sequence>MFRWAMMVAALLSAMMASPVAAQVALSIHSREFGNTFPHAFVTFEGTLSDGTAVPLTGVGFTARRLSPAILMGSVEGEVEAITGRDLTRGTNHFTVMLDDAAYGRMLAVIADWRGREGRSYNLERANCIHFVMDIARAVGLATNPDTRFRKRPRAFSEELKALNPTLALPPRPVSAADAG</sequence>
<feature type="signal peptide" evidence="1">
    <location>
        <begin position="1"/>
        <end position="22"/>
    </location>
</feature>
<dbReference type="RefSeq" id="WP_167954165.1">
    <property type="nucleotide sequence ID" value="NZ_JAATJE010000001.1"/>
</dbReference>
<organism evidence="2 3">
    <name type="scientific">Sphingomonas jejuensis</name>
    <dbReference type="NCBI Taxonomy" id="904715"/>
    <lineage>
        <taxon>Bacteria</taxon>
        <taxon>Pseudomonadati</taxon>
        <taxon>Pseudomonadota</taxon>
        <taxon>Alphaproteobacteria</taxon>
        <taxon>Sphingomonadales</taxon>
        <taxon>Sphingomonadaceae</taxon>
        <taxon>Sphingomonas</taxon>
    </lineage>
</organism>
<keyword evidence="1" id="KW-0732">Signal</keyword>
<protein>
    <submittedName>
        <fullName evidence="2">Uncharacterized protein</fullName>
    </submittedName>
</protein>
<name>A0ABX0XLR4_9SPHN</name>
<keyword evidence="3" id="KW-1185">Reference proteome</keyword>